<gene>
    <name evidence="2" type="ORF">F2Q68_00029914</name>
</gene>
<feature type="compositionally biased region" description="Polar residues" evidence="1">
    <location>
        <begin position="269"/>
        <end position="281"/>
    </location>
</feature>
<organism evidence="2 3">
    <name type="scientific">Brassica cretica</name>
    <name type="common">Mustard</name>
    <dbReference type="NCBI Taxonomy" id="69181"/>
    <lineage>
        <taxon>Eukaryota</taxon>
        <taxon>Viridiplantae</taxon>
        <taxon>Streptophyta</taxon>
        <taxon>Embryophyta</taxon>
        <taxon>Tracheophyta</taxon>
        <taxon>Spermatophyta</taxon>
        <taxon>Magnoliopsida</taxon>
        <taxon>eudicotyledons</taxon>
        <taxon>Gunneridae</taxon>
        <taxon>Pentapetalae</taxon>
        <taxon>rosids</taxon>
        <taxon>malvids</taxon>
        <taxon>Brassicales</taxon>
        <taxon>Brassicaceae</taxon>
        <taxon>Brassiceae</taxon>
        <taxon>Brassica</taxon>
    </lineage>
</organism>
<feature type="compositionally biased region" description="Basic and acidic residues" evidence="1">
    <location>
        <begin position="104"/>
        <end position="120"/>
    </location>
</feature>
<feature type="region of interest" description="Disordered" evidence="1">
    <location>
        <begin position="259"/>
        <end position="317"/>
    </location>
</feature>
<reference evidence="2" key="1">
    <citation type="submission" date="2019-12" db="EMBL/GenBank/DDBJ databases">
        <title>Genome sequencing and annotation of Brassica cretica.</title>
        <authorList>
            <person name="Studholme D.J."/>
            <person name="Sarris P.F."/>
        </authorList>
    </citation>
    <scope>NUCLEOTIDE SEQUENCE</scope>
    <source>
        <strain evidence="2">PFS-001/15</strain>
        <tissue evidence="2">Leaf</tissue>
    </source>
</reference>
<protein>
    <submittedName>
        <fullName evidence="2">Uncharacterized protein</fullName>
    </submittedName>
</protein>
<feature type="compositionally biased region" description="Basic and acidic residues" evidence="1">
    <location>
        <begin position="54"/>
        <end position="67"/>
    </location>
</feature>
<evidence type="ECO:0000256" key="1">
    <source>
        <dbReference type="SAM" id="MobiDB-lite"/>
    </source>
</evidence>
<comment type="caution">
    <text evidence="2">The sequence shown here is derived from an EMBL/GenBank/DDBJ whole genome shotgun (WGS) entry which is preliminary data.</text>
</comment>
<feature type="compositionally biased region" description="Basic and acidic residues" evidence="1">
    <location>
        <begin position="150"/>
        <end position="159"/>
    </location>
</feature>
<dbReference type="EMBL" id="QGKW02002005">
    <property type="protein sequence ID" value="KAF2542401.1"/>
    <property type="molecule type" value="Genomic_DNA"/>
</dbReference>
<dbReference type="Proteomes" id="UP000712281">
    <property type="component" value="Unassembled WGS sequence"/>
</dbReference>
<evidence type="ECO:0000313" key="3">
    <source>
        <dbReference type="Proteomes" id="UP000712281"/>
    </source>
</evidence>
<name>A0A8S9G9K4_BRACR</name>
<evidence type="ECO:0000313" key="2">
    <source>
        <dbReference type="EMBL" id="KAF2542401.1"/>
    </source>
</evidence>
<feature type="compositionally biased region" description="Basic and acidic residues" evidence="1">
    <location>
        <begin position="307"/>
        <end position="317"/>
    </location>
</feature>
<accession>A0A8S9G9K4</accession>
<sequence>MFPLQNIPKFRTHSYCRSNHRILAYLDPKYAGFSPRPGSEDRHLPPLALCANSQRKEAPSPRKDGSSAKKQLSNKPYSKVAEPQHSSGFMRDARRTGYSHHHPSPREHHFETSHCEENRRAQRLTSRQRQESRLPQPVHSHHKDPLAYADKGRWEEPETRALTLQKVDQRGEGVYTSSARPPRSTVPPPPIEQTSAARKERMRLAEEKGKAEEVARNMVAATKALNAQILNDAALNVNAVIMGERSLGNEEIIPTRTPALARLGPPSADPNNDDLNLSTERIPTKKRLGRPPLARSLPKPLGVKQGAETKKDMGVVD</sequence>
<dbReference type="AlphaFoldDB" id="A0A8S9G9K4"/>
<proteinExistence type="predicted"/>
<feature type="region of interest" description="Disordered" evidence="1">
    <location>
        <begin position="34"/>
        <end position="200"/>
    </location>
</feature>